<protein>
    <recommendedName>
        <fullName evidence="3">AAA+ ATPase domain-containing protein</fullName>
    </recommendedName>
</protein>
<feature type="transmembrane region" description="Helical" evidence="1">
    <location>
        <begin position="406"/>
        <end position="423"/>
    </location>
</feature>
<evidence type="ECO:0000313" key="5">
    <source>
        <dbReference type="Proteomes" id="UP000265411"/>
    </source>
</evidence>
<dbReference type="RefSeq" id="WP_118129124.1">
    <property type="nucleotide sequence ID" value="NZ_LMAZ01000001.1"/>
</dbReference>
<organism evidence="4 5">
    <name type="scientific">Pseudomonas abyssi</name>
    <dbReference type="NCBI Taxonomy" id="170540"/>
    <lineage>
        <taxon>Bacteria</taxon>
        <taxon>Pseudomonadati</taxon>
        <taxon>Pseudomonadota</taxon>
        <taxon>Gammaproteobacteria</taxon>
        <taxon>Pseudomonadales</taxon>
        <taxon>Pseudomonadaceae</taxon>
        <taxon>Pseudomonas</taxon>
    </lineage>
</organism>
<dbReference type="Pfam" id="PF13401">
    <property type="entry name" value="AAA_22"/>
    <property type="match status" value="1"/>
</dbReference>
<feature type="transmembrane region" description="Helical" evidence="1">
    <location>
        <begin position="472"/>
        <end position="492"/>
    </location>
</feature>
<dbReference type="InterPro" id="IPR049945">
    <property type="entry name" value="AAA_22"/>
</dbReference>
<keyword evidence="5" id="KW-1185">Reference proteome</keyword>
<evidence type="ECO:0000259" key="3">
    <source>
        <dbReference type="SMART" id="SM00382"/>
    </source>
</evidence>
<dbReference type="InterPro" id="IPR003593">
    <property type="entry name" value="AAA+_ATPase"/>
</dbReference>
<dbReference type="GO" id="GO:0016887">
    <property type="term" value="F:ATP hydrolysis activity"/>
    <property type="evidence" value="ECO:0007669"/>
    <property type="project" value="InterPro"/>
</dbReference>
<comment type="caution">
    <text evidence="4">The sequence shown here is derived from an EMBL/GenBank/DDBJ whole genome shotgun (WGS) entry which is preliminary data.</text>
</comment>
<feature type="signal peptide" evidence="2">
    <location>
        <begin position="1"/>
        <end position="22"/>
    </location>
</feature>
<dbReference type="EMBL" id="LMAZ01000001">
    <property type="protein sequence ID" value="RGP56105.1"/>
    <property type="molecule type" value="Genomic_DNA"/>
</dbReference>
<name>A0A395R7N0_9PSED</name>
<feature type="transmembrane region" description="Helical" evidence="1">
    <location>
        <begin position="448"/>
        <end position="466"/>
    </location>
</feature>
<keyword evidence="1" id="KW-1133">Transmembrane helix</keyword>
<sequence>MGLVRLAWIFLACALLVQPAQARPSGAALAECRDESELLAALEQGIEQLNGRRAVFDSIYNDAFPASMSLDEVLQGAQNGGRQAWPDTIDCSALAEQYQSALADYRHAQSRLQRQQASWAALPDSMRDALVLVWQSRQRLLIHGEVLQQQLSADESPAQSSAEQALLQAAINRSQGQLSDLRRELFAILPALQREPTAVRLGDLLQLWRNAYALNPANDLPRQQLLDALPAEVAESAREYFRLARLDALVQRNALNDVRAWMWSRYPLLFEQLPPQARDGLLLDEARAFHTRLNWLFADTRASYRAGKDGEAGTPGWLKIVEYLFGVLLLCLLVLLARRSRAPAATVQGRFARWARGRRLAEPLSRITASVPRLLPWLLGLVGIGLLHMLFTHWRLPLLTTFLPLARLYILYGLISLAGEWLLQRTAQQAGSFLNEEQLAQAQRQARLAAAVAVVPLLVQDFIALGVGPSRLLDICGWLSVLGVLLALGLLLRSRREDFIEALKSFLPSRGDRLIEQLLGKRLFLLVAPIAAPPLLLALLANFMHKALFAYDWYRRLFARSFRLRVAAVEGEPAPDVAAQDSVGLASYRVWFLENDPAKVPFIDSGLYAQVRKSLDPWLDDRTQDNALLLTGPNGAGKSTIVPRLQKELAEQQPDIQVLRLVVEDKVTTAEALLALLGSALGIDLAAGPSTLVREDAARQPTLVVIDDAQNLFLRQVGGLAGWEALLGLVNARVENLFWLVLIDNHAWAYLSNVYGRDYQFRSIKVARRWSQNDIRSLVLSRNHLSGCRIRYDNILLATRGPEAGSIRNAEQLYFSLLWDACQGNPAIALRLWLRSIRMEGNTVVVGLPDEVVGSGLEALDRDLHFVYAAISIHENMSSDELVSATALPERVVRRALKTGQDMGFLERGENRRYRIVALWYPIVTRLLARKNLLHE</sequence>
<dbReference type="Proteomes" id="UP000265411">
    <property type="component" value="Unassembled WGS sequence"/>
</dbReference>
<dbReference type="SMART" id="SM00382">
    <property type="entry name" value="AAA"/>
    <property type="match status" value="1"/>
</dbReference>
<keyword evidence="1" id="KW-0812">Transmembrane</keyword>
<feature type="transmembrane region" description="Helical" evidence="1">
    <location>
        <begin position="317"/>
        <end position="337"/>
    </location>
</feature>
<proteinExistence type="predicted"/>
<dbReference type="Gene3D" id="3.40.50.300">
    <property type="entry name" value="P-loop containing nucleotide triphosphate hydrolases"/>
    <property type="match status" value="1"/>
</dbReference>
<feature type="domain" description="AAA+ ATPase" evidence="3">
    <location>
        <begin position="624"/>
        <end position="796"/>
    </location>
</feature>
<dbReference type="InterPro" id="IPR027417">
    <property type="entry name" value="P-loop_NTPase"/>
</dbReference>
<accession>A0A395R7N0</accession>
<gene>
    <name evidence="4" type="ORF">ASB58_01630</name>
</gene>
<feature type="transmembrane region" description="Helical" evidence="1">
    <location>
        <begin position="374"/>
        <end position="394"/>
    </location>
</feature>
<dbReference type="OrthoDB" id="5289454at2"/>
<reference evidence="4 5" key="1">
    <citation type="journal article" date="2018" name="Syst. Appl. Microbiol.">
        <title>Pseudomonas gallaeciensis sp. nov., isolated from crude-oil-contaminated intertidal sand samples after the Prestige oil spill.</title>
        <authorList>
            <person name="Mulet M."/>
            <person name="Sanchez D."/>
            <person name="Rodriguez A.C."/>
            <person name="Nogales B."/>
            <person name="Bosch R."/>
            <person name="Busquets A."/>
            <person name="Gomila M."/>
            <person name="Lalucat J."/>
            <person name="Garcia-Valdes E."/>
        </authorList>
    </citation>
    <scope>NUCLEOTIDE SEQUENCE [LARGE SCALE GENOMIC DNA]</scope>
    <source>
        <strain evidence="4 5">V113</strain>
    </source>
</reference>
<dbReference type="AlphaFoldDB" id="A0A395R7N0"/>
<feature type="chain" id="PRO_5017367366" description="AAA+ ATPase domain-containing protein" evidence="2">
    <location>
        <begin position="23"/>
        <end position="936"/>
    </location>
</feature>
<dbReference type="SUPFAM" id="SSF52540">
    <property type="entry name" value="P-loop containing nucleoside triphosphate hydrolases"/>
    <property type="match status" value="1"/>
</dbReference>
<evidence type="ECO:0000313" key="4">
    <source>
        <dbReference type="EMBL" id="RGP56105.1"/>
    </source>
</evidence>
<evidence type="ECO:0000256" key="1">
    <source>
        <dbReference type="SAM" id="Phobius"/>
    </source>
</evidence>
<keyword evidence="1" id="KW-0472">Membrane</keyword>
<keyword evidence="2" id="KW-0732">Signal</keyword>
<evidence type="ECO:0000256" key="2">
    <source>
        <dbReference type="SAM" id="SignalP"/>
    </source>
</evidence>
<feature type="transmembrane region" description="Helical" evidence="1">
    <location>
        <begin position="523"/>
        <end position="544"/>
    </location>
</feature>